<evidence type="ECO:0000313" key="5">
    <source>
        <dbReference type="Proteomes" id="UP000265489"/>
    </source>
</evidence>
<evidence type="ECO:0008006" key="8">
    <source>
        <dbReference type="Google" id="ProtNLM"/>
    </source>
</evidence>
<reference evidence="5 6" key="1">
    <citation type="submission" date="2018-08" db="EMBL/GenBank/DDBJ databases">
        <title>A genome reference for cultivated species of the human gut microbiota.</title>
        <authorList>
            <person name="Zou Y."/>
            <person name="Xue W."/>
            <person name="Luo G."/>
        </authorList>
    </citation>
    <scope>NUCLEOTIDE SEQUENCE [LARGE SCALE GENOMIC DNA]</scope>
    <source>
        <strain evidence="3 6">AF10-31</strain>
        <strain evidence="2 5">AF15-20</strain>
        <strain evidence="4 7">AM42-13AC</strain>
    </source>
</reference>
<dbReference type="EMBL" id="QSGD01000021">
    <property type="protein sequence ID" value="RHB05560.1"/>
    <property type="molecule type" value="Genomic_DNA"/>
</dbReference>
<evidence type="ECO:0000313" key="2">
    <source>
        <dbReference type="EMBL" id="RGU93858.1"/>
    </source>
</evidence>
<dbReference type="EMBL" id="QRYQ01000002">
    <property type="protein sequence ID" value="RGU93858.1"/>
    <property type="molecule type" value="Genomic_DNA"/>
</dbReference>
<keyword evidence="1" id="KW-0812">Transmembrane</keyword>
<dbReference type="Proteomes" id="UP000284651">
    <property type="component" value="Unassembled WGS sequence"/>
</dbReference>
<dbReference type="RefSeq" id="WP_003863894.1">
    <property type="nucleotide sequence ID" value="NZ_CABLCL010000007.1"/>
</dbReference>
<keyword evidence="1" id="KW-1133">Transmembrane helix</keyword>
<dbReference type="EMBL" id="QSAT01000051">
    <property type="protein sequence ID" value="RGW72119.1"/>
    <property type="molecule type" value="Genomic_DNA"/>
</dbReference>
<accession>A0A395W9S2</accession>
<comment type="caution">
    <text evidence="2">The sequence shown here is derived from an EMBL/GenBank/DDBJ whole genome shotgun (WGS) entry which is preliminary data.</text>
</comment>
<dbReference type="GeneID" id="66578663"/>
<evidence type="ECO:0000313" key="4">
    <source>
        <dbReference type="EMBL" id="RHB05560.1"/>
    </source>
</evidence>
<evidence type="ECO:0000313" key="3">
    <source>
        <dbReference type="EMBL" id="RGW72119.1"/>
    </source>
</evidence>
<organism evidence="2 5">
    <name type="scientific">Holdemanella biformis</name>
    <dbReference type="NCBI Taxonomy" id="1735"/>
    <lineage>
        <taxon>Bacteria</taxon>
        <taxon>Bacillati</taxon>
        <taxon>Bacillota</taxon>
        <taxon>Erysipelotrichia</taxon>
        <taxon>Erysipelotrichales</taxon>
        <taxon>Erysipelotrichaceae</taxon>
        <taxon>Holdemanella</taxon>
    </lineage>
</organism>
<evidence type="ECO:0000256" key="1">
    <source>
        <dbReference type="SAM" id="Phobius"/>
    </source>
</evidence>
<keyword evidence="1" id="KW-0472">Membrane</keyword>
<proteinExistence type="predicted"/>
<name>A0A395W9S2_9FIRM</name>
<dbReference type="AlphaFoldDB" id="A0A395W9S2"/>
<sequence length="97" mass="11198">MKQSRIGLGVVTMLSIFVVVCMCVLVLFSANKVYQMHEQVNRSYAYKKAYYQAEIKAHKLIDQNETDFLVHVKEDTYLKVKVDHGQIVVFKTIVKGE</sequence>
<dbReference type="Proteomes" id="UP000285288">
    <property type="component" value="Unassembled WGS sequence"/>
</dbReference>
<protein>
    <recommendedName>
        <fullName evidence="8">Type II secretion system protein</fullName>
    </recommendedName>
</protein>
<evidence type="ECO:0000313" key="7">
    <source>
        <dbReference type="Proteomes" id="UP000285288"/>
    </source>
</evidence>
<dbReference type="Proteomes" id="UP000265489">
    <property type="component" value="Unassembled WGS sequence"/>
</dbReference>
<gene>
    <name evidence="4" type="ORF">DW907_06435</name>
    <name evidence="3" type="ORF">DWV56_11375</name>
    <name evidence="2" type="ORF">DWW32_02250</name>
</gene>
<feature type="transmembrane region" description="Helical" evidence="1">
    <location>
        <begin position="6"/>
        <end position="28"/>
    </location>
</feature>
<evidence type="ECO:0000313" key="6">
    <source>
        <dbReference type="Proteomes" id="UP000284651"/>
    </source>
</evidence>